<dbReference type="Gene3D" id="2.60.40.10">
    <property type="entry name" value="Immunoglobulins"/>
    <property type="match status" value="4"/>
</dbReference>
<proteinExistence type="predicted"/>
<dbReference type="InterPro" id="IPR003599">
    <property type="entry name" value="Ig_sub"/>
</dbReference>
<dbReference type="InterPro" id="IPR013783">
    <property type="entry name" value="Ig-like_fold"/>
</dbReference>
<dbReference type="InParanoid" id="A0A3Q3F6A7"/>
<dbReference type="Pfam" id="PF13895">
    <property type="entry name" value="Ig_2"/>
    <property type="match status" value="2"/>
</dbReference>
<dbReference type="PANTHER" id="PTHR46013:SF4">
    <property type="entry name" value="B-CELL RECEPTOR CD22-RELATED"/>
    <property type="match status" value="1"/>
</dbReference>
<dbReference type="PANTHER" id="PTHR46013">
    <property type="entry name" value="VASCULAR CELL ADHESION MOLECULE 1"/>
    <property type="match status" value="1"/>
</dbReference>
<dbReference type="Ensembl" id="ENSLBET00000016079.1">
    <property type="protein sequence ID" value="ENSLBEP00000015164.1"/>
    <property type="gene ID" value="ENSLBEG00000011821.1"/>
</dbReference>
<evidence type="ECO:0000313" key="3">
    <source>
        <dbReference type="Ensembl" id="ENSLBEP00000015164.1"/>
    </source>
</evidence>
<feature type="domain" description="Ig-like" evidence="2">
    <location>
        <begin position="81"/>
        <end position="164"/>
    </location>
</feature>
<evidence type="ECO:0000259" key="2">
    <source>
        <dbReference type="PROSITE" id="PS50835"/>
    </source>
</evidence>
<dbReference type="AlphaFoldDB" id="A0A3Q3F6A7"/>
<dbReference type="SUPFAM" id="SSF48726">
    <property type="entry name" value="Immunoglobulin"/>
    <property type="match status" value="3"/>
</dbReference>
<feature type="region of interest" description="Disordered" evidence="1">
    <location>
        <begin position="255"/>
        <end position="278"/>
    </location>
</feature>
<protein>
    <recommendedName>
        <fullName evidence="2">Ig-like domain-containing protein</fullName>
    </recommendedName>
</protein>
<dbReference type="SMART" id="SM00409">
    <property type="entry name" value="IG"/>
    <property type="match status" value="3"/>
</dbReference>
<dbReference type="GeneTree" id="ENSGT01010000222294"/>
<dbReference type="SMART" id="SM00408">
    <property type="entry name" value="IGc2"/>
    <property type="match status" value="2"/>
</dbReference>
<accession>A0A3Q3F6A7</accession>
<dbReference type="PROSITE" id="PS50835">
    <property type="entry name" value="IG_LIKE"/>
    <property type="match status" value="2"/>
</dbReference>
<keyword evidence="4" id="KW-1185">Reference proteome</keyword>
<sequence length="447" mass="48410">MKNHVSYPSTTTVQKSFWFTKVQDGEPVDLQTDSQYTGRVTYSCKSKDCTLTITNVGNSDSAVYKFRFITNHKDGSYTGDPGVTLSLTVSPSAEIVENSTVTLTCSSDANPAANYTWYKENNNQPLSREAQLVFSSIKSSDSGEYFCKQQKDDLSGSVFTLTTNPPKLPSVSVSPSAEIVEGSSVTLTCSSDANPAANYTWFKEDEDSPTASGQIFNINNTSPEHSGHYICIAQNTRGRHNSTVHLTVLEGKLHPHSTGVRASSFPLPRASANRVPSDPVPVLPSNSAPVLPNDQPPCSQEPETTQCPRTSANCVQTSANLCPEPQPTCVPEPQPTCAPEPQPTCAPEPQPTCVPEPQPTCAPEPQPTCAQNLSQPVPEPQPVLLSCQSIFSSSPLNFLLRPGSPLACLSIAVSQWEACQQLHPCCRPCPLFWACQWPGLYLPMFLR</sequence>
<dbReference type="InterPro" id="IPR036179">
    <property type="entry name" value="Ig-like_dom_sf"/>
</dbReference>
<feature type="domain" description="Ig-like" evidence="2">
    <location>
        <begin position="169"/>
        <end position="247"/>
    </location>
</feature>
<evidence type="ECO:0000313" key="4">
    <source>
        <dbReference type="Proteomes" id="UP000261660"/>
    </source>
</evidence>
<dbReference type="InterPro" id="IPR007110">
    <property type="entry name" value="Ig-like_dom"/>
</dbReference>
<dbReference type="InterPro" id="IPR003598">
    <property type="entry name" value="Ig_sub2"/>
</dbReference>
<reference evidence="3" key="2">
    <citation type="submission" date="2025-09" db="UniProtKB">
        <authorList>
            <consortium name="Ensembl"/>
        </authorList>
    </citation>
    <scope>IDENTIFICATION</scope>
</reference>
<dbReference type="CDD" id="cd00096">
    <property type="entry name" value="Ig"/>
    <property type="match status" value="2"/>
</dbReference>
<dbReference type="Proteomes" id="UP000261660">
    <property type="component" value="Unplaced"/>
</dbReference>
<organism evidence="3 4">
    <name type="scientific">Labrus bergylta</name>
    <name type="common">ballan wrasse</name>
    <dbReference type="NCBI Taxonomy" id="56723"/>
    <lineage>
        <taxon>Eukaryota</taxon>
        <taxon>Metazoa</taxon>
        <taxon>Chordata</taxon>
        <taxon>Craniata</taxon>
        <taxon>Vertebrata</taxon>
        <taxon>Euteleostomi</taxon>
        <taxon>Actinopterygii</taxon>
        <taxon>Neopterygii</taxon>
        <taxon>Teleostei</taxon>
        <taxon>Neoteleostei</taxon>
        <taxon>Acanthomorphata</taxon>
        <taxon>Eupercaria</taxon>
        <taxon>Labriformes</taxon>
        <taxon>Labridae</taxon>
        <taxon>Labrus</taxon>
    </lineage>
</organism>
<evidence type="ECO:0000256" key="1">
    <source>
        <dbReference type="SAM" id="MobiDB-lite"/>
    </source>
</evidence>
<reference evidence="3" key="1">
    <citation type="submission" date="2025-08" db="UniProtKB">
        <authorList>
            <consortium name="Ensembl"/>
        </authorList>
    </citation>
    <scope>IDENTIFICATION</scope>
</reference>
<name>A0A3Q3F6A7_9LABR</name>
<dbReference type="STRING" id="56723.ENSLBEP00000015164"/>